<keyword evidence="1" id="KW-0812">Transmembrane</keyword>
<keyword evidence="4" id="KW-1185">Reference proteome</keyword>
<dbReference type="Proteomes" id="UP000324513">
    <property type="component" value="Unassembled WGS sequence"/>
</dbReference>
<proteinExistence type="predicted"/>
<evidence type="ECO:0000313" key="5">
    <source>
        <dbReference type="Proteomes" id="UP001239265"/>
    </source>
</evidence>
<evidence type="ECO:0000256" key="1">
    <source>
        <dbReference type="SAM" id="Phobius"/>
    </source>
</evidence>
<name>A0ABD5B9D2_ELIMR</name>
<evidence type="ECO:0000313" key="3">
    <source>
        <dbReference type="EMBL" id="TYO94130.1"/>
    </source>
</evidence>
<comment type="caution">
    <text evidence="2">The sequence shown here is derived from an EMBL/GenBank/DDBJ whole genome shotgun (WGS) entry which is preliminary data.</text>
</comment>
<keyword evidence="1" id="KW-0472">Membrane</keyword>
<dbReference type="RefSeq" id="WP_065081476.1">
    <property type="nucleotide sequence ID" value="NZ_CP040516.1"/>
</dbReference>
<reference evidence="2 5" key="2">
    <citation type="submission" date="2023-06" db="EMBL/GenBank/DDBJ databases">
        <title>Nosocomial Elizabethkingia miricola genome.</title>
        <authorList>
            <person name="Morgado S."/>
            <person name="Fonseca E."/>
            <person name="Freitas F."/>
            <person name="Vicente A.C."/>
        </authorList>
    </citation>
    <scope>NUCLEOTIDE SEQUENCE [LARGE SCALE GENOMIC DNA]</scope>
    <source>
        <strain evidence="2 5">EM15</strain>
    </source>
</reference>
<evidence type="ECO:0000313" key="2">
    <source>
        <dbReference type="EMBL" id="MDQ8750285.1"/>
    </source>
</evidence>
<feature type="transmembrane region" description="Helical" evidence="1">
    <location>
        <begin position="118"/>
        <end position="136"/>
    </location>
</feature>
<dbReference type="EMBL" id="VNHK01000001">
    <property type="protein sequence ID" value="TYO94130.1"/>
    <property type="molecule type" value="Genomic_DNA"/>
</dbReference>
<dbReference type="AlphaFoldDB" id="A0ABD5B9D2"/>
<accession>A0ABD5B9D2</accession>
<dbReference type="Proteomes" id="UP001239265">
    <property type="component" value="Unassembled WGS sequence"/>
</dbReference>
<dbReference type="EMBL" id="JAUCQJ010000005">
    <property type="protein sequence ID" value="MDQ8750285.1"/>
    <property type="molecule type" value="Genomic_DNA"/>
</dbReference>
<keyword evidence="1" id="KW-1133">Transmembrane helix</keyword>
<feature type="transmembrane region" description="Helical" evidence="1">
    <location>
        <begin position="142"/>
        <end position="164"/>
    </location>
</feature>
<reference evidence="3 4" key="1">
    <citation type="submission" date="2019-07" db="EMBL/GenBank/DDBJ databases">
        <title>Genomic Encyclopedia of Archaeal and Bacterial Type Strains, Phase II (KMG-II): from individual species to whole genera.</title>
        <authorList>
            <person name="Goeker M."/>
        </authorList>
    </citation>
    <scope>NUCLEOTIDE SEQUENCE [LARGE SCALE GENOMIC DNA]</scope>
    <source>
        <strain evidence="3 4">DSM 14571</strain>
    </source>
</reference>
<organism evidence="2 5">
    <name type="scientific">Elizabethkingia miricola</name>
    <name type="common">Chryseobacterium miricola</name>
    <dbReference type="NCBI Taxonomy" id="172045"/>
    <lineage>
        <taxon>Bacteria</taxon>
        <taxon>Pseudomonadati</taxon>
        <taxon>Bacteroidota</taxon>
        <taxon>Flavobacteriia</taxon>
        <taxon>Flavobacteriales</taxon>
        <taxon>Weeksellaceae</taxon>
        <taxon>Elizabethkingia</taxon>
    </lineage>
</organism>
<protein>
    <recommendedName>
        <fullName evidence="6">DUF2812 domain-containing protein</fullName>
    </recommendedName>
</protein>
<sequence>MLLATSMENNKTFDTNDLKVVLKYKYLVNAEYLKSILFENEILAVINYDESTLLVDEINYNKSISIISKENIDESKTIDQENFMEEYDEWNRYNTNPGHYLGGNIPFFYKTRSNHLKFTLVTLISLVIQISIMFIATNISLWNILFLIVTIITGINFLISWLNYKSEKRNAQ</sequence>
<gene>
    <name evidence="3" type="ORF">LX74_00167</name>
    <name evidence="2" type="ORF">QT385_16635</name>
</gene>
<evidence type="ECO:0008006" key="6">
    <source>
        <dbReference type="Google" id="ProtNLM"/>
    </source>
</evidence>
<evidence type="ECO:0000313" key="4">
    <source>
        <dbReference type="Proteomes" id="UP000324513"/>
    </source>
</evidence>